<keyword evidence="4" id="KW-0749">Sporulation</keyword>
<sequence>MESTTLALCTTTAGTRARVRVRMSYDATDPFAVTWAFQTRPSEVQWVIGRELLLDGITSRTPVGDGDVQLHRGDHGELEVRLSSPTGDATFTMPGSDVAEFLVDTLAEVPEGFEVLGTDDVATLLTGHTHTSESRVDQR</sequence>
<comment type="similarity">
    <text evidence="2">Belongs to the SsgA family.</text>
</comment>
<evidence type="ECO:0000313" key="7">
    <source>
        <dbReference type="EMBL" id="MBB3665977.1"/>
    </source>
</evidence>
<dbReference type="Proteomes" id="UP000564573">
    <property type="component" value="Unassembled WGS sequence"/>
</dbReference>
<dbReference type="EMBL" id="JACIBS010000009">
    <property type="protein sequence ID" value="MBB3665977.1"/>
    <property type="molecule type" value="Genomic_DNA"/>
</dbReference>
<proteinExistence type="inferred from homology"/>
<comment type="subcellular location">
    <subcellularLocation>
        <location evidence="1">Cell septum</location>
    </subcellularLocation>
</comment>
<evidence type="ECO:0000256" key="2">
    <source>
        <dbReference type="ARBA" id="ARBA00009323"/>
    </source>
</evidence>
<comment type="caution">
    <text evidence="7">The sequence shown here is derived from an EMBL/GenBank/DDBJ whole genome shotgun (WGS) entry which is preliminary data.</text>
</comment>
<evidence type="ECO:0000256" key="5">
    <source>
        <dbReference type="ARBA" id="ARBA00023210"/>
    </source>
</evidence>
<evidence type="ECO:0000256" key="6">
    <source>
        <dbReference type="ARBA" id="ARBA00023306"/>
    </source>
</evidence>
<dbReference type="RefSeq" id="WP_183787176.1">
    <property type="nucleotide sequence ID" value="NZ_JACIBS010000009.1"/>
</dbReference>
<dbReference type="GO" id="GO:0030428">
    <property type="term" value="C:cell septum"/>
    <property type="evidence" value="ECO:0007669"/>
    <property type="project" value="UniProtKB-SubCell"/>
</dbReference>
<accession>A0A839XTC0</accession>
<evidence type="ECO:0000313" key="8">
    <source>
        <dbReference type="Proteomes" id="UP000564573"/>
    </source>
</evidence>
<dbReference type="Pfam" id="PF04686">
    <property type="entry name" value="SsgA"/>
    <property type="match status" value="1"/>
</dbReference>
<dbReference type="AlphaFoldDB" id="A0A839XTC0"/>
<gene>
    <name evidence="7" type="ORF">FB384_004936</name>
</gene>
<keyword evidence="3" id="KW-0132">Cell division</keyword>
<evidence type="ECO:0000256" key="3">
    <source>
        <dbReference type="ARBA" id="ARBA00022618"/>
    </source>
</evidence>
<evidence type="ECO:0000256" key="4">
    <source>
        <dbReference type="ARBA" id="ARBA00022969"/>
    </source>
</evidence>
<protein>
    <recommendedName>
        <fullName evidence="9">Sporulation and cell division protein SsgA</fullName>
    </recommendedName>
</protein>
<reference evidence="7 8" key="1">
    <citation type="submission" date="2020-08" db="EMBL/GenBank/DDBJ databases">
        <title>Sequencing the genomes of 1000 actinobacteria strains.</title>
        <authorList>
            <person name="Klenk H.-P."/>
        </authorList>
    </citation>
    <scope>NUCLEOTIDE SEQUENCE [LARGE SCALE GENOMIC DNA]</scope>
    <source>
        <strain evidence="7 8">DSM 45267</strain>
    </source>
</reference>
<name>A0A839XTC0_9PSEU</name>
<keyword evidence="6" id="KW-0131">Cell cycle</keyword>
<dbReference type="InterPro" id="IPR038658">
    <property type="entry name" value="SsgB_sf"/>
</dbReference>
<keyword evidence="5" id="KW-0717">Septation</keyword>
<keyword evidence="8" id="KW-1185">Reference proteome</keyword>
<dbReference type="InterPro" id="IPR006776">
    <property type="entry name" value="SsgB"/>
</dbReference>
<organism evidence="7 8">
    <name type="scientific">Prauserella sediminis</name>
    <dbReference type="NCBI Taxonomy" id="577680"/>
    <lineage>
        <taxon>Bacteria</taxon>
        <taxon>Bacillati</taxon>
        <taxon>Actinomycetota</taxon>
        <taxon>Actinomycetes</taxon>
        <taxon>Pseudonocardiales</taxon>
        <taxon>Pseudonocardiaceae</taxon>
        <taxon>Prauserella</taxon>
        <taxon>Prauserella salsuginis group</taxon>
    </lineage>
</organism>
<dbReference type="GO" id="GO:0030435">
    <property type="term" value="P:sporulation resulting in formation of a cellular spore"/>
    <property type="evidence" value="ECO:0007669"/>
    <property type="project" value="UniProtKB-KW"/>
</dbReference>
<evidence type="ECO:0000256" key="1">
    <source>
        <dbReference type="ARBA" id="ARBA00004431"/>
    </source>
</evidence>
<dbReference type="Gene3D" id="2.30.31.20">
    <property type="entry name" value="Sporulation-specific cell division protein SsgB"/>
    <property type="match status" value="1"/>
</dbReference>
<dbReference type="GO" id="GO:0000917">
    <property type="term" value="P:division septum assembly"/>
    <property type="evidence" value="ECO:0007669"/>
    <property type="project" value="UniProtKB-KW"/>
</dbReference>
<evidence type="ECO:0008006" key="9">
    <source>
        <dbReference type="Google" id="ProtNLM"/>
    </source>
</evidence>